<accession>A0A220VFQ3</accession>
<dbReference type="Proteomes" id="UP000242175">
    <property type="component" value="Chromosome small"/>
</dbReference>
<dbReference type="AlphaFoldDB" id="A0A220VFQ3"/>
<name>A0A220VFQ3_9GAMM</name>
<evidence type="ECO:0000313" key="1">
    <source>
        <dbReference type="EMBL" id="ASK79131.1"/>
    </source>
</evidence>
<gene>
    <name evidence="1" type="ORF">CF386_08665</name>
</gene>
<dbReference type="KEGG" id="pmai:CF386_08665"/>
<evidence type="ECO:0000313" key="2">
    <source>
        <dbReference type="Proteomes" id="UP000242175"/>
    </source>
</evidence>
<keyword evidence="2" id="KW-1185">Reference proteome</keyword>
<dbReference type="EMBL" id="CP022356">
    <property type="protein sequence ID" value="ASK79131.1"/>
    <property type="molecule type" value="Genomic_DNA"/>
</dbReference>
<proteinExistence type="predicted"/>
<reference evidence="1 2" key="1">
    <citation type="journal article" date="2016" name="Int. J. Syst. Evol. Microbiol.">
        <title>Paraphotobacterium marinum gen. nov., sp. nov., a member of the family Vibrionaceae, isolated from surface seawater.</title>
        <authorList>
            <person name="Huang Z."/>
            <person name="Dong C."/>
            <person name="Shao Z."/>
        </authorList>
    </citation>
    <scope>NUCLEOTIDE SEQUENCE [LARGE SCALE GENOMIC DNA]</scope>
    <source>
        <strain evidence="1 2">NSCS20N07D</strain>
    </source>
</reference>
<dbReference type="RefSeq" id="WP_089074039.1">
    <property type="nucleotide sequence ID" value="NZ_CBCSAM010000002.1"/>
</dbReference>
<organism evidence="1 2">
    <name type="scientific">Paraphotobacterium marinum</name>
    <dbReference type="NCBI Taxonomy" id="1755811"/>
    <lineage>
        <taxon>Bacteria</taxon>
        <taxon>Pseudomonadati</taxon>
        <taxon>Pseudomonadota</taxon>
        <taxon>Gammaproteobacteria</taxon>
        <taxon>Vibrionales</taxon>
        <taxon>Vibrionaceae</taxon>
        <taxon>Paraphotobacterium</taxon>
    </lineage>
</organism>
<sequence>MTLDARGYFQHLKSYLNTDYYAIHPNMHNVLKLKENIFTSDGEKEIEIEVPLLVEQGEAFAIKLDTRISLKKGGNSKKGNKNDHQPLFHFLDDQGKPWSKRCDFIIFHQHKKALKIYCFEFKYKSLPADSVVAQLTASELWCKALQSTIKIYTTHKKTMKLAKFALTYCDKVKVETYLDPDKKFLSKDPSIRHYHYDEISGLALNQLDGIELTIS</sequence>
<dbReference type="OrthoDB" id="7056767at2"/>
<protein>
    <submittedName>
        <fullName evidence="1">Uncharacterized protein</fullName>
    </submittedName>
</protein>